<gene>
    <name evidence="4" type="ORF">Ga0061060_1129</name>
</gene>
<keyword evidence="1" id="KW-0175">Coiled coil</keyword>
<dbReference type="InterPro" id="IPR005149">
    <property type="entry name" value="Tscrpt_reg_PadR_N"/>
</dbReference>
<accession>A0A0K6GPD9</accession>
<dbReference type="Gene3D" id="1.10.10.10">
    <property type="entry name" value="Winged helix-like DNA-binding domain superfamily/Winged helix DNA-binding domain"/>
    <property type="match status" value="1"/>
</dbReference>
<feature type="domain" description="Transcription regulator PadR N-terminal" evidence="2">
    <location>
        <begin position="7"/>
        <end position="82"/>
    </location>
</feature>
<dbReference type="SUPFAM" id="SSF46785">
    <property type="entry name" value="Winged helix' DNA-binding domain"/>
    <property type="match status" value="1"/>
</dbReference>
<keyword evidence="5" id="KW-1185">Reference proteome</keyword>
<dbReference type="EMBL" id="CYGZ01000012">
    <property type="protein sequence ID" value="CUA80605.1"/>
    <property type="molecule type" value="Genomic_DNA"/>
</dbReference>
<dbReference type="InterPro" id="IPR036390">
    <property type="entry name" value="WH_DNA-bd_sf"/>
</dbReference>
<dbReference type="AlphaFoldDB" id="A0A0K6GPD9"/>
<dbReference type="RefSeq" id="WP_055441530.1">
    <property type="nucleotide sequence ID" value="NZ_BAABDZ010000023.1"/>
</dbReference>
<protein>
    <submittedName>
        <fullName evidence="4">DNA-binding transcriptional regulator, PadR family</fullName>
    </submittedName>
</protein>
<evidence type="ECO:0000313" key="5">
    <source>
        <dbReference type="Proteomes" id="UP000182738"/>
    </source>
</evidence>
<dbReference type="Pfam" id="PF03551">
    <property type="entry name" value="PadR"/>
    <property type="match status" value="1"/>
</dbReference>
<dbReference type="Pfam" id="PF10400">
    <property type="entry name" value="Vir_act_alpha_C"/>
    <property type="match status" value="1"/>
</dbReference>
<evidence type="ECO:0000256" key="1">
    <source>
        <dbReference type="SAM" id="Coils"/>
    </source>
</evidence>
<dbReference type="InterPro" id="IPR036388">
    <property type="entry name" value="WH-like_DNA-bd_sf"/>
</dbReference>
<evidence type="ECO:0000259" key="2">
    <source>
        <dbReference type="Pfam" id="PF03551"/>
    </source>
</evidence>
<dbReference type="OrthoDB" id="9808762at2"/>
<dbReference type="PANTHER" id="PTHR43252:SF7">
    <property type="entry name" value="TRANSCRIPTIONAL REGULATOR YQJI"/>
    <property type="match status" value="1"/>
</dbReference>
<feature type="coiled-coil region" evidence="1">
    <location>
        <begin position="115"/>
        <end position="175"/>
    </location>
</feature>
<keyword evidence="4" id="KW-0238">DNA-binding</keyword>
<reference evidence="5" key="1">
    <citation type="submission" date="2015-08" db="EMBL/GenBank/DDBJ databases">
        <authorList>
            <person name="Varghese N."/>
        </authorList>
    </citation>
    <scope>NUCLEOTIDE SEQUENCE [LARGE SCALE GENOMIC DNA]</scope>
    <source>
        <strain evidence="5">DSM 27374</strain>
    </source>
</reference>
<evidence type="ECO:0000313" key="4">
    <source>
        <dbReference type="EMBL" id="CUA80605.1"/>
    </source>
</evidence>
<dbReference type="InterPro" id="IPR018309">
    <property type="entry name" value="Tscrpt_reg_PadR_C"/>
</dbReference>
<evidence type="ECO:0000259" key="3">
    <source>
        <dbReference type="Pfam" id="PF10400"/>
    </source>
</evidence>
<feature type="domain" description="Transcription regulator PadR C-terminal" evidence="3">
    <location>
        <begin position="104"/>
        <end position="170"/>
    </location>
</feature>
<organism evidence="4 5">
    <name type="scientific">Anoxybacillus suryakundensis</name>
    <dbReference type="NCBI Taxonomy" id="1325335"/>
    <lineage>
        <taxon>Bacteria</taxon>
        <taxon>Bacillati</taxon>
        <taxon>Bacillota</taxon>
        <taxon>Bacilli</taxon>
        <taxon>Bacillales</taxon>
        <taxon>Anoxybacillaceae</taxon>
        <taxon>Anoxybacillus</taxon>
    </lineage>
</organism>
<dbReference type="Proteomes" id="UP000182738">
    <property type="component" value="Unassembled WGS sequence"/>
</dbReference>
<dbReference type="STRING" id="1325335.GCA_001418025_01917"/>
<sequence length="186" mass="21956">MSVKLVILGLLMEGEKHPYEIQQIVNERHMKHYIKLAAGSLYYAFEQLEKQGYVEVVDVVRDSNRPDKTIYRITEKGKQHFEQLLLEQLQKHEHIHRSIYAGLSFAAYADEEKVSAVLKQRLHETKQQLEKLKLIFEQKRENEYVTKLYVLKGVIMHLETEVEWLQQLINIANNKKLKEKGGGLWQ</sequence>
<name>A0A0K6GPD9_9BACL</name>
<dbReference type="PANTHER" id="PTHR43252">
    <property type="entry name" value="TRANSCRIPTIONAL REGULATOR YQJI"/>
    <property type="match status" value="1"/>
</dbReference>
<dbReference type="GO" id="GO:0003677">
    <property type="term" value="F:DNA binding"/>
    <property type="evidence" value="ECO:0007669"/>
    <property type="project" value="UniProtKB-KW"/>
</dbReference>
<proteinExistence type="predicted"/>